<gene>
    <name evidence="2" type="ORF">FHU37_000259</name>
</gene>
<dbReference type="Proteomes" id="UP000567795">
    <property type="component" value="Unassembled WGS sequence"/>
</dbReference>
<organism evidence="2 3">
    <name type="scientific">Allostreptomyces psammosilenae</name>
    <dbReference type="NCBI Taxonomy" id="1892865"/>
    <lineage>
        <taxon>Bacteria</taxon>
        <taxon>Bacillati</taxon>
        <taxon>Actinomycetota</taxon>
        <taxon>Actinomycetes</taxon>
        <taxon>Kitasatosporales</taxon>
        <taxon>Streptomycetaceae</taxon>
        <taxon>Allostreptomyces</taxon>
    </lineage>
</organism>
<accession>A0A852ZLP3</accession>
<keyword evidence="3" id="KW-1185">Reference proteome</keyword>
<evidence type="ECO:0000313" key="3">
    <source>
        <dbReference type="Proteomes" id="UP000567795"/>
    </source>
</evidence>
<dbReference type="RefSeq" id="WP_179812386.1">
    <property type="nucleotide sequence ID" value="NZ_JACBZD010000001.1"/>
</dbReference>
<keyword evidence="1" id="KW-0472">Membrane</keyword>
<evidence type="ECO:0000313" key="2">
    <source>
        <dbReference type="EMBL" id="NYI03316.1"/>
    </source>
</evidence>
<keyword evidence="1" id="KW-1133">Transmembrane helix</keyword>
<proteinExistence type="predicted"/>
<feature type="transmembrane region" description="Helical" evidence="1">
    <location>
        <begin position="66"/>
        <end position="87"/>
    </location>
</feature>
<evidence type="ECO:0000256" key="1">
    <source>
        <dbReference type="SAM" id="Phobius"/>
    </source>
</evidence>
<dbReference type="AlphaFoldDB" id="A0A852ZLP3"/>
<dbReference type="EMBL" id="JACBZD010000001">
    <property type="protein sequence ID" value="NYI03316.1"/>
    <property type="molecule type" value="Genomic_DNA"/>
</dbReference>
<protein>
    <recommendedName>
        <fullName evidence="4">Alkaline shock response membrane anchor protein AmaP</fullName>
    </recommendedName>
</protein>
<sequence>MRNVVNRVVLALIGLLLVAGGGAALLAAVDPAGRWGVRPPSWLPWRGPDAVPFPRETRAHLEAAGWWWPVIFTALGAGVLLALWWLVAQLKRRRPARISVPGAGPGEDGVQLRGRALAHAVADEAELLPGVWRARAALFGTPARPRVRVLLTLRPEADPVRVLAALADGPLRHARESVGLAELPADVRLRVAEPSSTRVDAG</sequence>
<evidence type="ECO:0008006" key="4">
    <source>
        <dbReference type="Google" id="ProtNLM"/>
    </source>
</evidence>
<reference evidence="2 3" key="1">
    <citation type="submission" date="2020-07" db="EMBL/GenBank/DDBJ databases">
        <title>Sequencing the genomes of 1000 actinobacteria strains.</title>
        <authorList>
            <person name="Klenk H.-P."/>
        </authorList>
    </citation>
    <scope>NUCLEOTIDE SEQUENCE [LARGE SCALE GENOMIC DNA]</scope>
    <source>
        <strain evidence="2 3">DSM 42178</strain>
    </source>
</reference>
<name>A0A852ZLP3_9ACTN</name>
<keyword evidence="1" id="KW-0812">Transmembrane</keyword>
<comment type="caution">
    <text evidence="2">The sequence shown here is derived from an EMBL/GenBank/DDBJ whole genome shotgun (WGS) entry which is preliminary data.</text>
</comment>